<dbReference type="SFLD" id="SFLDG01017">
    <property type="entry name" value="Polyprenyl_Transferase_Like"/>
    <property type="match status" value="1"/>
</dbReference>
<dbReference type="InterPro" id="IPR033749">
    <property type="entry name" value="Polyprenyl_synt_CS"/>
</dbReference>
<evidence type="ECO:0000256" key="1">
    <source>
        <dbReference type="ARBA" id="ARBA00001946"/>
    </source>
</evidence>
<dbReference type="PANTHER" id="PTHR12001">
    <property type="entry name" value="GERANYLGERANYL PYROPHOSPHATE SYNTHASE"/>
    <property type="match status" value="1"/>
</dbReference>
<evidence type="ECO:0000256" key="6">
    <source>
        <dbReference type="RuleBase" id="RU004466"/>
    </source>
</evidence>
<dbReference type="Proteomes" id="UP001560045">
    <property type="component" value="Unassembled WGS sequence"/>
</dbReference>
<dbReference type="InterPro" id="IPR008949">
    <property type="entry name" value="Isoprenoid_synthase_dom_sf"/>
</dbReference>
<dbReference type="PANTHER" id="PTHR12001:SF69">
    <property type="entry name" value="ALL TRANS-POLYPRENYL-DIPHOSPHATE SYNTHASE PDSS1"/>
    <property type="match status" value="1"/>
</dbReference>
<evidence type="ECO:0000313" key="7">
    <source>
        <dbReference type="EMBL" id="MEX5720621.1"/>
    </source>
</evidence>
<keyword evidence="8" id="KW-1185">Reference proteome</keyword>
<dbReference type="RefSeq" id="WP_369209441.1">
    <property type="nucleotide sequence ID" value="NZ_JBFNXQ010000079.1"/>
</dbReference>
<keyword evidence="3 6" id="KW-0808">Transferase</keyword>
<reference evidence="7 8" key="1">
    <citation type="submission" date="2024-06" db="EMBL/GenBank/DDBJ databases">
        <title>Draft genome sequence of Geodermatophilus badlandi, a novel member of the Geodermatophilaceae isolated from badland sedimentary rocks in the Red desert, Wyoming, USA.</title>
        <authorList>
            <person name="Ben Tekaya S."/>
            <person name="Nouioui I."/>
            <person name="Flores G.M."/>
            <person name="Shaal M.N."/>
            <person name="Bredoire F."/>
            <person name="Basile F."/>
            <person name="Van Diepen L."/>
            <person name="Ward N.L."/>
        </authorList>
    </citation>
    <scope>NUCLEOTIDE SEQUENCE [LARGE SCALE GENOMIC DNA]</scope>
    <source>
        <strain evidence="7 8">WL48A</strain>
    </source>
</reference>
<comment type="similarity">
    <text evidence="2 6">Belongs to the FPP/GGPP synthase family.</text>
</comment>
<dbReference type="InterPro" id="IPR000092">
    <property type="entry name" value="Polyprenyl_synt"/>
</dbReference>
<dbReference type="SFLD" id="SFLDS00005">
    <property type="entry name" value="Isoprenoid_Synthase_Type_I"/>
    <property type="match status" value="1"/>
</dbReference>
<dbReference type="GO" id="GO:0016740">
    <property type="term" value="F:transferase activity"/>
    <property type="evidence" value="ECO:0007669"/>
    <property type="project" value="UniProtKB-KW"/>
</dbReference>
<comment type="caution">
    <text evidence="7">The sequence shown here is derived from an EMBL/GenBank/DDBJ whole genome shotgun (WGS) entry which is preliminary data.</text>
</comment>
<dbReference type="EMBL" id="JBFNXQ010000079">
    <property type="protein sequence ID" value="MEX5720621.1"/>
    <property type="molecule type" value="Genomic_DNA"/>
</dbReference>
<evidence type="ECO:0000256" key="3">
    <source>
        <dbReference type="ARBA" id="ARBA00022679"/>
    </source>
</evidence>
<gene>
    <name evidence="7" type="ORF">ABQ292_19845</name>
</gene>
<sequence length="352" mass="36673">MTGPRAAVDGIAPAEVWHRISTPASTVGAWLPDGPLGTSLTDGLGRVETALATAVASDHSFVSEAAGHLMAAGGKRFRPMLALLAAQLGDARAPDVVRAAVVCELTHLATLYHDDVMDEAAVRRGAPSANSRWTNSVAILTGDFLFARASDILADLGPEAVRIQARTFERLVTGQIRETVGARPGEDRVAHYLEVLADKTGSLVATSARFGASFAGVDPPLVEALTRFGELVGVAFQLSDDLLDIVSEDGASGKSPGTDLREGIATLPALIALAGDEPAEARLRELVARPLSDDAEHAEALALLRGSAALARATEVLRGYADRAQASLSEVPAGEVRDALSALCDYVVTRTS</sequence>
<evidence type="ECO:0000256" key="5">
    <source>
        <dbReference type="ARBA" id="ARBA00022842"/>
    </source>
</evidence>
<evidence type="ECO:0000256" key="2">
    <source>
        <dbReference type="ARBA" id="ARBA00006706"/>
    </source>
</evidence>
<organism evidence="7 8">
    <name type="scientific">Geodermatophilus maliterrae</name>
    <dbReference type="NCBI Taxonomy" id="3162531"/>
    <lineage>
        <taxon>Bacteria</taxon>
        <taxon>Bacillati</taxon>
        <taxon>Actinomycetota</taxon>
        <taxon>Actinomycetes</taxon>
        <taxon>Geodermatophilales</taxon>
        <taxon>Geodermatophilaceae</taxon>
        <taxon>Geodermatophilus</taxon>
    </lineage>
</organism>
<evidence type="ECO:0000256" key="4">
    <source>
        <dbReference type="ARBA" id="ARBA00022723"/>
    </source>
</evidence>
<name>A0ABV3XLK9_9ACTN</name>
<dbReference type="Pfam" id="PF00348">
    <property type="entry name" value="polyprenyl_synt"/>
    <property type="match status" value="1"/>
</dbReference>
<protein>
    <submittedName>
        <fullName evidence="7">Polyprenyl synthetase family protein</fullName>
        <ecNumber evidence="7">2.5.1.-</ecNumber>
    </submittedName>
</protein>
<dbReference type="Gene3D" id="1.10.600.10">
    <property type="entry name" value="Farnesyl Diphosphate Synthase"/>
    <property type="match status" value="1"/>
</dbReference>
<dbReference type="CDD" id="cd00685">
    <property type="entry name" value="Trans_IPPS_HT"/>
    <property type="match status" value="1"/>
</dbReference>
<accession>A0ABV3XLK9</accession>
<keyword evidence="4" id="KW-0479">Metal-binding</keyword>
<dbReference type="EC" id="2.5.1.-" evidence="7"/>
<comment type="cofactor">
    <cofactor evidence="1">
        <name>Mg(2+)</name>
        <dbReference type="ChEBI" id="CHEBI:18420"/>
    </cofactor>
</comment>
<proteinExistence type="inferred from homology"/>
<dbReference type="PROSITE" id="PS00444">
    <property type="entry name" value="POLYPRENYL_SYNTHASE_2"/>
    <property type="match status" value="1"/>
</dbReference>
<dbReference type="SUPFAM" id="SSF48576">
    <property type="entry name" value="Terpenoid synthases"/>
    <property type="match status" value="1"/>
</dbReference>
<keyword evidence="5" id="KW-0460">Magnesium</keyword>
<evidence type="ECO:0000313" key="8">
    <source>
        <dbReference type="Proteomes" id="UP001560045"/>
    </source>
</evidence>